<organism evidence="12">
    <name type="scientific">uncultured Armatimonadetes bacterium</name>
    <dbReference type="NCBI Taxonomy" id="157466"/>
    <lineage>
        <taxon>Bacteria</taxon>
        <taxon>Bacillati</taxon>
        <taxon>Armatimonadota</taxon>
        <taxon>environmental samples</taxon>
    </lineage>
</organism>
<feature type="domain" description="Lactate/malate dehydrogenase N-terminal" evidence="10">
    <location>
        <begin position="17"/>
        <end position="156"/>
    </location>
</feature>
<feature type="binding site" evidence="9">
    <location>
        <position position="109"/>
    </location>
    <ligand>
        <name>NAD(+)</name>
        <dbReference type="ChEBI" id="CHEBI:57540"/>
    </ligand>
</feature>
<dbReference type="InterPro" id="IPR001557">
    <property type="entry name" value="L-lactate/malate_DH"/>
</dbReference>
<evidence type="ECO:0000256" key="1">
    <source>
        <dbReference type="ARBA" id="ARBA00004843"/>
    </source>
</evidence>
<dbReference type="PIRSF" id="PIRSF000102">
    <property type="entry name" value="Lac_mal_DH"/>
    <property type="match status" value="1"/>
</dbReference>
<dbReference type="PANTHER" id="PTHR43128:SF16">
    <property type="entry name" value="L-LACTATE DEHYDROGENASE"/>
    <property type="match status" value="1"/>
</dbReference>
<dbReference type="InterPro" id="IPR011304">
    <property type="entry name" value="L-lactate_DH"/>
</dbReference>
<dbReference type="GO" id="GO:0004459">
    <property type="term" value="F:L-lactate dehydrogenase (NAD+) activity"/>
    <property type="evidence" value="ECO:0007669"/>
    <property type="project" value="UniProtKB-UniRule"/>
</dbReference>
<dbReference type="GO" id="GO:0006089">
    <property type="term" value="P:lactate metabolic process"/>
    <property type="evidence" value="ECO:0007669"/>
    <property type="project" value="TreeGrafter"/>
</dbReference>
<feature type="binding site" evidence="7">
    <location>
        <position position="52"/>
    </location>
    <ligand>
        <name>NAD(+)</name>
        <dbReference type="ChEBI" id="CHEBI:57540"/>
    </ligand>
</feature>
<comment type="pathway">
    <text evidence="1 7">Fermentation; pyruvate fermentation to lactate; (S)-lactate from pyruvate: step 1/1.</text>
</comment>
<proteinExistence type="inferred from homology"/>
<dbReference type="PRINTS" id="PR00086">
    <property type="entry name" value="LLDHDRGNASE"/>
</dbReference>
<feature type="binding site" evidence="7">
    <location>
        <begin position="162"/>
        <end position="165"/>
    </location>
    <ligand>
        <name>substrate</name>
    </ligand>
</feature>
<dbReference type="InterPro" id="IPR022383">
    <property type="entry name" value="Lactate/malate_DH_C"/>
</dbReference>
<dbReference type="NCBIfam" id="TIGR01771">
    <property type="entry name" value="L-LDH-NAD"/>
    <property type="match status" value="1"/>
</dbReference>
<dbReference type="InterPro" id="IPR036291">
    <property type="entry name" value="NAD(P)-bd_dom_sf"/>
</dbReference>
<comment type="subcellular location">
    <subcellularLocation>
        <location evidence="7">Cytoplasm</location>
    </subcellularLocation>
</comment>
<dbReference type="HAMAP" id="MF_00488">
    <property type="entry name" value="Lactate_dehydrog"/>
    <property type="match status" value="1"/>
</dbReference>
<dbReference type="InterPro" id="IPR015955">
    <property type="entry name" value="Lactate_DH/Glyco_Ohase_4_C"/>
</dbReference>
<keyword evidence="7" id="KW-0963">Cytoplasm</keyword>
<dbReference type="SUPFAM" id="SSF56327">
    <property type="entry name" value="LDH C-terminal domain-like"/>
    <property type="match status" value="1"/>
</dbReference>
<dbReference type="GO" id="GO:0005737">
    <property type="term" value="C:cytoplasm"/>
    <property type="evidence" value="ECO:0007669"/>
    <property type="project" value="UniProtKB-SubCell"/>
</dbReference>
<feature type="domain" description="Lactate/malate dehydrogenase C-terminal" evidence="11">
    <location>
        <begin position="159"/>
        <end position="321"/>
    </location>
</feature>
<comment type="similarity">
    <text evidence="2 7">Belongs to the LDH/MDH superfamily. LDH family.</text>
</comment>
<name>A0A6J4I2W4_9BACT</name>
<feature type="active site" description="Proton acceptor" evidence="7 8">
    <location>
        <position position="189"/>
    </location>
</feature>
<dbReference type="Pfam" id="PF00056">
    <property type="entry name" value="Ldh_1_N"/>
    <property type="match status" value="1"/>
</dbReference>
<sequence>MSTNADTAEARPVRSNRVAIIGSGAVGAATGYALLQSELVREIVLLDSAPEKAEGEAMDLEHAVPLGPPVAVWAGNYDDAAASAVAVITAGATSKPGESRSRLDLVGQNAPIVRECVGELVKRGFGGVVVMTSNPVDVLAQVAQEDGGLPWQRVIGSGTVLDTARLRQLLADTLRVEARAVDAFILGEHGDSEIAVWSGARVAGVPLGEFAGPDVALDLADLLRRVRQAGPAVAERKGNTSYAIATCVRRICEAILRDEHAVLPVSTRLSGQYGIADVYLSLPCVVGAGGVERVIEIPLSDDERDGLRASSDVLRKARDEARA</sequence>
<evidence type="ECO:0000256" key="6">
    <source>
        <dbReference type="ARBA" id="ARBA00049258"/>
    </source>
</evidence>
<protein>
    <recommendedName>
        <fullName evidence="3 7">L-lactate dehydrogenase</fullName>
        <shortName evidence="7">L-LDH</shortName>
        <ecNumber evidence="3 7">1.1.1.27</ecNumber>
    </recommendedName>
</protein>
<dbReference type="Pfam" id="PF02866">
    <property type="entry name" value="Ldh_1_C"/>
    <property type="match status" value="1"/>
</dbReference>
<evidence type="ECO:0000259" key="10">
    <source>
        <dbReference type="Pfam" id="PF00056"/>
    </source>
</evidence>
<evidence type="ECO:0000313" key="12">
    <source>
        <dbReference type="EMBL" id="CAA9238811.1"/>
    </source>
</evidence>
<evidence type="ECO:0000256" key="2">
    <source>
        <dbReference type="ARBA" id="ARBA00006054"/>
    </source>
</evidence>
<dbReference type="UniPathway" id="UPA00554">
    <property type="reaction ID" value="UER00611"/>
</dbReference>
<evidence type="ECO:0000256" key="4">
    <source>
        <dbReference type="ARBA" id="ARBA00023002"/>
    </source>
</evidence>
<feature type="binding site" evidence="7">
    <location>
        <position position="102"/>
    </location>
    <ligand>
        <name>substrate</name>
    </ligand>
</feature>
<dbReference type="NCBIfam" id="NF000824">
    <property type="entry name" value="PRK00066.1"/>
    <property type="match status" value="1"/>
</dbReference>
<evidence type="ECO:0000256" key="9">
    <source>
        <dbReference type="PIRSR" id="PIRSR000102-3"/>
    </source>
</evidence>
<comment type="caution">
    <text evidence="7">Lacks conserved residue(s) required for the propagation of feature annotation.</text>
</comment>
<evidence type="ECO:0000256" key="8">
    <source>
        <dbReference type="PIRSR" id="PIRSR000102-1"/>
    </source>
</evidence>
<dbReference type="AlphaFoldDB" id="A0A6J4I2W4"/>
<dbReference type="PANTHER" id="PTHR43128">
    <property type="entry name" value="L-2-HYDROXYCARBOXYLATE DEHYDROGENASE (NAD(P)(+))"/>
    <property type="match status" value="1"/>
</dbReference>
<dbReference type="EMBL" id="CADCTO010000177">
    <property type="protein sequence ID" value="CAA9238811.1"/>
    <property type="molecule type" value="Genomic_DNA"/>
</dbReference>
<feature type="binding site" evidence="7">
    <location>
        <position position="157"/>
    </location>
    <ligand>
        <name>NAD(+)</name>
        <dbReference type="ChEBI" id="CHEBI:57540"/>
    </ligand>
</feature>
<evidence type="ECO:0000259" key="11">
    <source>
        <dbReference type="Pfam" id="PF02866"/>
    </source>
</evidence>
<dbReference type="InterPro" id="IPR001236">
    <property type="entry name" value="Lactate/malate_DH_N"/>
</dbReference>
<gene>
    <name evidence="7" type="primary">ldh</name>
    <name evidence="12" type="ORF">AVDCRST_MAG63-1321</name>
</gene>
<feature type="binding site" evidence="7">
    <location>
        <begin position="134"/>
        <end position="137"/>
    </location>
    <ligand>
        <name>substrate</name>
    </ligand>
</feature>
<comment type="catalytic activity">
    <reaction evidence="6 7">
        <text>(S)-lactate + NAD(+) = pyruvate + NADH + H(+)</text>
        <dbReference type="Rhea" id="RHEA:23444"/>
        <dbReference type="ChEBI" id="CHEBI:15361"/>
        <dbReference type="ChEBI" id="CHEBI:15378"/>
        <dbReference type="ChEBI" id="CHEBI:16651"/>
        <dbReference type="ChEBI" id="CHEBI:57540"/>
        <dbReference type="ChEBI" id="CHEBI:57945"/>
        <dbReference type="EC" id="1.1.1.27"/>
    </reaction>
</comment>
<feature type="binding site" evidence="7">
    <location>
        <position position="240"/>
    </location>
    <ligand>
        <name>substrate</name>
    </ligand>
</feature>
<feature type="binding site" evidence="9">
    <location>
        <begin position="22"/>
        <end position="27"/>
    </location>
    <ligand>
        <name>NAD(+)</name>
        <dbReference type="ChEBI" id="CHEBI:57540"/>
    </ligand>
</feature>
<keyword evidence="5 7" id="KW-0520">NAD</keyword>
<comment type="function">
    <text evidence="7">Catalyzes the conversion of lactate to pyruvate.</text>
</comment>
<comment type="subunit">
    <text evidence="7">Homotetramer.</text>
</comment>
<dbReference type="SUPFAM" id="SSF51735">
    <property type="entry name" value="NAD(P)-binding Rossmann-fold domains"/>
    <property type="match status" value="1"/>
</dbReference>
<feature type="binding site" evidence="7">
    <location>
        <begin position="91"/>
        <end position="92"/>
    </location>
    <ligand>
        <name>NAD(+)</name>
        <dbReference type="ChEBI" id="CHEBI:57540"/>
    </ligand>
</feature>
<evidence type="ECO:0000256" key="7">
    <source>
        <dbReference type="HAMAP-Rule" id="MF_00488"/>
    </source>
</evidence>
<dbReference type="GO" id="GO:0006096">
    <property type="term" value="P:glycolytic process"/>
    <property type="evidence" value="ECO:0007669"/>
    <property type="project" value="UniProtKB-UniRule"/>
</dbReference>
<dbReference type="PROSITE" id="PS00064">
    <property type="entry name" value="L_LDH"/>
    <property type="match status" value="1"/>
</dbReference>
<reference evidence="12" key="1">
    <citation type="submission" date="2020-02" db="EMBL/GenBank/DDBJ databases">
        <authorList>
            <person name="Meier V. D."/>
        </authorList>
    </citation>
    <scope>NUCLEOTIDE SEQUENCE</scope>
    <source>
        <strain evidence="12">AVDCRST_MAG63</strain>
    </source>
</reference>
<dbReference type="Gene3D" id="3.90.110.10">
    <property type="entry name" value="Lactate dehydrogenase/glycoside hydrolase, family 4, C-terminal"/>
    <property type="match status" value="1"/>
</dbReference>
<dbReference type="EC" id="1.1.1.27" evidence="3 7"/>
<feature type="binding site" evidence="7 9">
    <location>
        <position position="47"/>
    </location>
    <ligand>
        <name>NAD(+)</name>
        <dbReference type="ChEBI" id="CHEBI:57540"/>
    </ligand>
</feature>
<accession>A0A6J4I2W4</accession>
<dbReference type="InterPro" id="IPR018177">
    <property type="entry name" value="L-lactate_DH_AS"/>
</dbReference>
<keyword evidence="4 7" id="KW-0560">Oxidoreductase</keyword>
<dbReference type="Gene3D" id="3.40.50.720">
    <property type="entry name" value="NAD(P)-binding Rossmann-like Domain"/>
    <property type="match status" value="1"/>
</dbReference>
<evidence type="ECO:0000256" key="3">
    <source>
        <dbReference type="ARBA" id="ARBA00012967"/>
    </source>
</evidence>
<evidence type="ECO:0000256" key="5">
    <source>
        <dbReference type="ARBA" id="ARBA00023027"/>
    </source>
</evidence>
<feature type="binding site" evidence="7">
    <location>
        <position position="26"/>
    </location>
    <ligand>
        <name>NAD(+)</name>
        <dbReference type="ChEBI" id="CHEBI:57540"/>
    </ligand>
</feature>
<feature type="binding site" evidence="7">
    <location>
        <position position="77"/>
    </location>
    <ligand>
        <name>NAD(+)</name>
        <dbReference type="ChEBI" id="CHEBI:57540"/>
    </ligand>
</feature>